<name>A0ABM7WYY0_9BACT</name>
<accession>A0ABM7WYY0</accession>
<dbReference type="InterPro" id="IPR010181">
    <property type="entry name" value="CGCAxxGCC_motif"/>
</dbReference>
<protein>
    <recommendedName>
        <fullName evidence="3">C_GCAxxG_C_C family protein</fullName>
    </recommendedName>
</protein>
<keyword evidence="2" id="KW-1185">Reference proteome</keyword>
<evidence type="ECO:0008006" key="3">
    <source>
        <dbReference type="Google" id="ProtNLM"/>
    </source>
</evidence>
<evidence type="ECO:0000313" key="1">
    <source>
        <dbReference type="EMBL" id="BDG04738.1"/>
    </source>
</evidence>
<dbReference type="Pfam" id="PF09719">
    <property type="entry name" value="C_GCAxxG_C_C"/>
    <property type="match status" value="2"/>
</dbReference>
<organism evidence="1 2">
    <name type="scientific">Anaeromyxobacter oryzae</name>
    <dbReference type="NCBI Taxonomy" id="2918170"/>
    <lineage>
        <taxon>Bacteria</taxon>
        <taxon>Pseudomonadati</taxon>
        <taxon>Myxococcota</taxon>
        <taxon>Myxococcia</taxon>
        <taxon>Myxococcales</taxon>
        <taxon>Cystobacterineae</taxon>
        <taxon>Anaeromyxobacteraceae</taxon>
        <taxon>Anaeromyxobacter</taxon>
    </lineage>
</organism>
<proteinExistence type="predicted"/>
<gene>
    <name evidence="1" type="ORF">AMOR_37340</name>
</gene>
<dbReference type="EMBL" id="AP025591">
    <property type="protein sequence ID" value="BDG04738.1"/>
    <property type="molecule type" value="Genomic_DNA"/>
</dbReference>
<reference evidence="2" key="1">
    <citation type="journal article" date="2022" name="Int. J. Syst. Evol. Microbiol.">
        <title>Anaeromyxobacter oryzae sp. nov., Anaeromyxobacter diazotrophicus sp. nov. and Anaeromyxobacter paludicola sp. nov., isolated from paddy soils.</title>
        <authorList>
            <person name="Itoh H."/>
            <person name="Xu Z."/>
            <person name="Mise K."/>
            <person name="Masuda Y."/>
            <person name="Ushijima N."/>
            <person name="Hayakawa C."/>
            <person name="Shiratori Y."/>
            <person name="Senoo K."/>
        </authorList>
    </citation>
    <scope>NUCLEOTIDE SEQUENCE [LARGE SCALE GENOMIC DNA]</scope>
    <source>
        <strain evidence="2">Red232</strain>
    </source>
</reference>
<sequence length="320" mass="34413">MDASPEAASRYRRRSTSNLLRMGHCAPTVARTILDVTRNEGEWLIRLSAGLPGGIGDTGHECGAVTAPLLLLGLRSGGAMDRGLPVIFDRGRAYCERFLECNRSLSCKAVRGDDRLLRRCVRAIRRAPELLAQTVSSDPVGAIPIHDREAYRVLWSHLAERGFHCAHAVLRRLVPVTPALLDATAGFVGGTLFMGMTCSALAAGVMAIGLAEGEIESSRLKVARLIATMLVGGDVLDDRLNALNRSVKRGKALARWFAAEHGSTQCRALTGCTFSSRADVERYIQGGQVIRCEQLAARVAERVQAMLAVDAGSEPARAPS</sequence>
<dbReference type="Proteomes" id="UP001162891">
    <property type="component" value="Chromosome"/>
</dbReference>
<evidence type="ECO:0000313" key="2">
    <source>
        <dbReference type="Proteomes" id="UP001162891"/>
    </source>
</evidence>